<organism evidence="2 3">
    <name type="scientific">Candidatus Gottesmanbacteria bacterium RIFCSPLOWO2_01_FULL_39_12b</name>
    <dbReference type="NCBI Taxonomy" id="1798388"/>
    <lineage>
        <taxon>Bacteria</taxon>
        <taxon>Candidatus Gottesmaniibacteriota</taxon>
    </lineage>
</organism>
<keyword evidence="1" id="KW-1133">Transmembrane helix</keyword>
<comment type="caution">
    <text evidence="2">The sequence shown here is derived from an EMBL/GenBank/DDBJ whole genome shotgun (WGS) entry which is preliminary data.</text>
</comment>
<keyword evidence="1" id="KW-0472">Membrane</keyword>
<dbReference type="Gene3D" id="3.30.70.60">
    <property type="match status" value="1"/>
</dbReference>
<keyword evidence="1" id="KW-0812">Transmembrane</keyword>
<evidence type="ECO:0000256" key="1">
    <source>
        <dbReference type="SAM" id="Phobius"/>
    </source>
</evidence>
<dbReference type="InterPro" id="IPR014717">
    <property type="entry name" value="Transl_elong_EF1B/ribsomal_bS6"/>
</dbReference>
<proteinExistence type="predicted"/>
<dbReference type="GO" id="GO:0043683">
    <property type="term" value="P:type IV pilus assembly"/>
    <property type="evidence" value="ECO:0007669"/>
    <property type="project" value="InterPro"/>
</dbReference>
<accession>A0A1F6AQF9</accession>
<evidence type="ECO:0000313" key="2">
    <source>
        <dbReference type="EMBL" id="OGG26930.1"/>
    </source>
</evidence>
<name>A0A1F6AQF9_9BACT</name>
<gene>
    <name evidence="2" type="ORF">A2960_02175</name>
</gene>
<reference evidence="2 3" key="1">
    <citation type="journal article" date="2016" name="Nat. Commun.">
        <title>Thousands of microbial genomes shed light on interconnected biogeochemical processes in an aquifer system.</title>
        <authorList>
            <person name="Anantharaman K."/>
            <person name="Brown C.T."/>
            <person name="Hug L.A."/>
            <person name="Sharon I."/>
            <person name="Castelle C.J."/>
            <person name="Probst A.J."/>
            <person name="Thomas B.C."/>
            <person name="Singh A."/>
            <person name="Wilkins M.J."/>
            <person name="Karaoz U."/>
            <person name="Brodie E.L."/>
            <person name="Williams K.H."/>
            <person name="Hubbard S.S."/>
            <person name="Banfield J.F."/>
        </authorList>
    </citation>
    <scope>NUCLEOTIDE SEQUENCE [LARGE SCALE GENOMIC DNA]</scope>
</reference>
<dbReference type="Pfam" id="PF04350">
    <property type="entry name" value="PilO"/>
    <property type="match status" value="1"/>
</dbReference>
<sequence length="243" mass="27356">MNTSNLFAKNFKKYEIILASLLVIIIVIFLSIYLLLPNFDKVQQIFLQQSKVGKKLQELKKKETILVSLDQTEYKDNFTKIKQILPPDKDYVSLFTMFDNLQSVTGITIIRTDFQLGTISTGSANKTQGPGKNIYNLPISFAILGSYRQFQNFISLLSSFSGRIVSIKSIQWDYKSEDLINASFTGYAFYSPLPSSIGAIDTPLPIIDKNGQDLMSKIANLPEVKNEIIDGSIVTGKNDLFRQ</sequence>
<dbReference type="GO" id="GO:0043107">
    <property type="term" value="P:type IV pilus-dependent motility"/>
    <property type="evidence" value="ECO:0007669"/>
    <property type="project" value="InterPro"/>
</dbReference>
<feature type="transmembrane region" description="Helical" evidence="1">
    <location>
        <begin position="16"/>
        <end position="36"/>
    </location>
</feature>
<dbReference type="EMBL" id="MFJR01000007">
    <property type="protein sequence ID" value="OGG26930.1"/>
    <property type="molecule type" value="Genomic_DNA"/>
</dbReference>
<evidence type="ECO:0000313" key="3">
    <source>
        <dbReference type="Proteomes" id="UP000176609"/>
    </source>
</evidence>
<dbReference type="AlphaFoldDB" id="A0A1F6AQF9"/>
<dbReference type="InterPro" id="IPR007445">
    <property type="entry name" value="PilO"/>
</dbReference>
<protein>
    <submittedName>
        <fullName evidence="2">Uncharacterized protein</fullName>
    </submittedName>
</protein>
<dbReference type="Proteomes" id="UP000176609">
    <property type="component" value="Unassembled WGS sequence"/>
</dbReference>